<dbReference type="InterPro" id="IPR012337">
    <property type="entry name" value="RNaseH-like_sf"/>
</dbReference>
<dbReference type="SUPFAM" id="SSF56672">
    <property type="entry name" value="DNA/RNA polymerases"/>
    <property type="match status" value="2"/>
</dbReference>
<dbReference type="SMART" id="SM00343">
    <property type="entry name" value="ZnF_C2HC"/>
    <property type="match status" value="1"/>
</dbReference>
<keyword evidence="9" id="KW-0862">Zinc</keyword>
<dbReference type="SUPFAM" id="SSF53098">
    <property type="entry name" value="Ribonuclease H-like"/>
    <property type="match status" value="3"/>
</dbReference>
<evidence type="ECO:0000256" key="2">
    <source>
        <dbReference type="ARBA" id="ARBA00022679"/>
    </source>
</evidence>
<dbReference type="GO" id="GO:0042575">
    <property type="term" value="C:DNA polymerase complex"/>
    <property type="evidence" value="ECO:0007669"/>
    <property type="project" value="UniProtKB-ARBA"/>
</dbReference>
<dbReference type="PANTHER" id="PTHR37984">
    <property type="entry name" value="PROTEIN CBG26694"/>
    <property type="match status" value="1"/>
</dbReference>
<dbReference type="InterPro" id="IPR001584">
    <property type="entry name" value="Integrase_cat-core"/>
</dbReference>
<dbReference type="InterPro" id="IPR036397">
    <property type="entry name" value="RNaseH_sf"/>
</dbReference>
<dbReference type="InterPro" id="IPR000477">
    <property type="entry name" value="RT_dom"/>
</dbReference>
<evidence type="ECO:0000313" key="13">
    <source>
        <dbReference type="WBParaSite" id="TCONS_00014029.p1"/>
    </source>
</evidence>
<dbReference type="AlphaFoldDB" id="A0AAF5I375"/>
<evidence type="ECO:0000256" key="7">
    <source>
        <dbReference type="ARBA" id="ARBA00023125"/>
    </source>
</evidence>
<dbReference type="InterPro" id="IPR036875">
    <property type="entry name" value="Znf_CCHC_sf"/>
</dbReference>
<evidence type="ECO:0000256" key="8">
    <source>
        <dbReference type="ARBA" id="ARBA00023268"/>
    </source>
</evidence>
<dbReference type="SUPFAM" id="SSF57756">
    <property type="entry name" value="Retrovirus zinc finger-like domains"/>
    <property type="match status" value="1"/>
</dbReference>
<dbReference type="Gene3D" id="3.30.420.10">
    <property type="entry name" value="Ribonuclease H-like superfamily/Ribonuclease H"/>
    <property type="match status" value="2"/>
</dbReference>
<dbReference type="GO" id="GO:0016779">
    <property type="term" value="F:nucleotidyltransferase activity"/>
    <property type="evidence" value="ECO:0007669"/>
    <property type="project" value="UniProtKB-KW"/>
</dbReference>
<evidence type="ECO:0000259" key="10">
    <source>
        <dbReference type="PROSITE" id="PS50158"/>
    </source>
</evidence>
<keyword evidence="1" id="KW-0645">Protease</keyword>
<evidence type="ECO:0000256" key="4">
    <source>
        <dbReference type="ARBA" id="ARBA00022722"/>
    </source>
</evidence>
<organism evidence="12 13">
    <name type="scientific">Strongyloides stercoralis</name>
    <name type="common">Threadworm</name>
    <dbReference type="NCBI Taxonomy" id="6248"/>
    <lineage>
        <taxon>Eukaryota</taxon>
        <taxon>Metazoa</taxon>
        <taxon>Ecdysozoa</taxon>
        <taxon>Nematoda</taxon>
        <taxon>Chromadorea</taxon>
        <taxon>Rhabditida</taxon>
        <taxon>Tylenchina</taxon>
        <taxon>Panagrolaimomorpha</taxon>
        <taxon>Strongyloidoidea</taxon>
        <taxon>Strongyloididae</taxon>
        <taxon>Strongyloides</taxon>
    </lineage>
</organism>
<dbReference type="Gene3D" id="4.10.60.10">
    <property type="entry name" value="Zinc finger, CCHC-type"/>
    <property type="match status" value="1"/>
</dbReference>
<dbReference type="GO" id="GO:0008270">
    <property type="term" value="F:zinc ion binding"/>
    <property type="evidence" value="ECO:0007669"/>
    <property type="project" value="UniProtKB-KW"/>
</dbReference>
<evidence type="ECO:0000313" key="12">
    <source>
        <dbReference type="Proteomes" id="UP000035681"/>
    </source>
</evidence>
<dbReference type="PANTHER" id="PTHR37984:SF5">
    <property type="entry name" value="PROTEIN NYNRIN-LIKE"/>
    <property type="match status" value="1"/>
</dbReference>
<dbReference type="GO" id="GO:0004190">
    <property type="term" value="F:aspartic-type endopeptidase activity"/>
    <property type="evidence" value="ECO:0007669"/>
    <property type="project" value="UniProtKB-KW"/>
</dbReference>
<evidence type="ECO:0000256" key="3">
    <source>
        <dbReference type="ARBA" id="ARBA00022695"/>
    </source>
</evidence>
<dbReference type="PROSITE" id="PS50994">
    <property type="entry name" value="INTEGRASE"/>
    <property type="match status" value="2"/>
</dbReference>
<evidence type="ECO:0008006" key="14">
    <source>
        <dbReference type="Google" id="ProtNLM"/>
    </source>
</evidence>
<keyword evidence="2" id="KW-0808">Transferase</keyword>
<sequence length="2510" mass="291459">CLCYMDITDKKDRLRICIESLTLFAKEDISVVLQDSKFCDSILNILDVVSDYKRTKTLERVVLKYLKNLNSTGEDFKARIGYYEEILFSKLETVVTDKNKDCNMADLLSKIEPYVNKRENISLWLERFKIALKLKKVLDEDKLDYLVIAIGMELGGVILKWKENNNDITFDQVCEKLVREYKLDMEKVTLRRKVLSFKLDSHDEKFDSKIYEFVDLIKQCEDDMDQEKLYWEVRVKLSEILNKYDGLYDLIMEGNHTSITDLVEKVILKAKRIVDKSKIKSRKDKYNVHFVNDKKEIKCFNCGKLGHIKKDCRVKVNNSYHFKREMSYDHKEEKKPDVKTVRIKEVKNSNDNWTPMDLTKDLVMKSSIYGKKDITLEKGPTILMPVTLKNFDKEIKIHGFIDTDSNISMLSLNIAKKLKLKIDNIENIDLTLATGIQTRVNKAALVYIKFPDGRFIKKKLLISNEKDKKYALVIGSDILETIKAKIEFDKIGNYKMFDSNNTIKKVVAENVNVENKDLREKIIKEFPEVYSNEKIGKCIFKIPPFEYKDEKIPKFSYYPISDKNKESVQQVIDEWISNDIIVPSKWPKTILNIHCVPKKDTDKVRIVLDARPVNEIYKEYQYPLPRTDKILNDMKGGNILVYFLQLQINEKDQEYLGFRDTYGRNYQFQRLPFGIKNACSYAQNIFEKIAEGTVAKPYIDDFILVTKNDWQKHVQEVIRFSQKLKDLGVTANISKSRFGCGAISALGYIITRDGIMPEVKILDAWLNYPTFTSYKGIRRFVGAVNWFRGNIPELAKALKPLCAVMCKKGPYEDSKEINDAFNEVKETIKKACIAYHPDPNKEFTLVTDASNFYVAGALLQQNDKGYIPIGFYSKSIAMRKKFENIEEKFNDENGYIPAGELELKAICEYISRLSNFNIELKYIPGIHNQLADAISRASLKCCHVNGKQVENDRFLEYLNIDTEINDSKEDESSFEEEGSDSCSDNYMLFDIDDNLQIKEITNVKKRRGRPPKVKPDETVNDKELIDKLTPKMSKLDKLDEQNFLMEIHESNGHIGYTKMLHLIGNHDEGLDYKIENLTRKIVKILSSCIVCQGKHKAHLRKVNETPIIYSGPGQALAIDVLGPIDVSEQNNKYILLTVDCYSKYVTLSPIASQEFENIALSLLQNVFMKHGYYPIIHADNASNFKSSMLKDWLSKMNIVMNHSSEYYHKGNALAERYIQTAQHILYKMAKGKPRDWDKFLASVEFVMNSNTGEFNGYSPYFLMTGREPNLAITMLTHQINYDLRESAPSMANFLSSMEEIIHDVHERRVDEALSKEITKGGYVKIEKGDYVLIYQPIMPGISRKLQGIYGDEKYKVVNFSIDYVKVISEKSRKCKVVHRSLIKKLPIMERSNRGTTNVPSKLRGCAAAQKIESKIANKSGKKACISFKKEWLAILIETNTPSSDKKGTVKLNDIFQYNEETGHVLCTFCAEAKASGDFSTGKSWDSWKLDYLKRHIIQKSHIDAVNKLKNLRSGGILKLLTETSEERQLKKQIQERTKSDYDLVKILIENVILAIKINSSINSVVEIHNHMEKFIELPQNWRSKNYAFEFVECISSVLKNVFNEVRKSNFHTLIVDESTDISVQKVLILYFKYRVYNEIVYKTMFGGIIRLEHCDSLSIVEKIKQFYKEHNLNIQNMVMFTSDGASVMLGRKNGVAAILKKEILHLSEQHCVAHREDLGLNDAWKTIFIMKNIETLLRTVYTMFHRSTVKKKNFEELAQVSEHDVISFKPLNEVRWLSRDFAVRALVKNYDVLIEYCKDQVAEFNDPICKYCENILTKIQYRVIIFALKDVLDELASLCIYLQKSDLTIIDANQYVKIKINKFKTQYLGHDIFWSDKVQKLTSEHPNIDTTAIIQFIKSVCLHLESRFPEEELNDWQALNNEMIINSKENFDFGKKNIIQLSKKYSEFITNKNIDTDKLWNEYSELKFIIIEKTKLGLFKTFRDTLSFVQSNSEFCNISFLYDIMGTFQASSADCERGFSVMNSIKTKCRNRLQTEHLDDIMRIKIHLGSGKEINTNDVYKEWISVKDRRQKVLPKYMLIKRDSKGNFKSYKDHEGVERKKLRFILDTRRINERTRIMYYPPPTLLNIFAKMIRFSYAIMGAKNSPMIFQRQMEQIFEEEKTARFIIYQDDLLLITEGSENYHLQLLEKVLEIMEKKHCKLNLNKCELLRKELTFLSWKFNGTTAAPSPQSVTKFITTHLPKTKESLYATLQAYNYFRTAINDYEPKIYLPKRDFEYILFTDALQSVLGGCLAQQDNQGRIFPVGFISIPLKPTKKVRSATYLEMLAIKKTLELFYPLLYFTSENFIKQLKQCNIDVSVAAPGNSRGNAYAERAIRTISAIITKLQVSNSDKEWDELLPMATYSYNQSPGPEGIPQERLFKRTCYSNIYDVLQIPNQHLQRMKEYHKLTTKVFENLEPKTVYVKEKQPCKLQPKYGPRVTLLKGNETTAIIKKNNRITKRKLHHIEGWRS</sequence>
<evidence type="ECO:0000256" key="6">
    <source>
        <dbReference type="ARBA" id="ARBA00022759"/>
    </source>
</evidence>
<dbReference type="GO" id="GO:0003677">
    <property type="term" value="F:DNA binding"/>
    <property type="evidence" value="ECO:0007669"/>
    <property type="project" value="UniProtKB-KW"/>
</dbReference>
<protein>
    <recommendedName>
        <fullName evidence="14">Reverse transcriptase</fullName>
    </recommendedName>
</protein>
<keyword evidence="4" id="KW-0540">Nuclease</keyword>
<evidence type="ECO:0000256" key="5">
    <source>
        <dbReference type="ARBA" id="ARBA00022750"/>
    </source>
</evidence>
<feature type="domain" description="Integrase catalytic" evidence="11">
    <location>
        <begin position="1108"/>
        <end position="1267"/>
    </location>
</feature>
<keyword evidence="9" id="KW-0863">Zinc-finger</keyword>
<evidence type="ECO:0000256" key="9">
    <source>
        <dbReference type="PROSITE-ProRule" id="PRU00047"/>
    </source>
</evidence>
<accession>A0AAF5I375</accession>
<keyword evidence="9" id="KW-0479">Metal-binding</keyword>
<proteinExistence type="predicted"/>
<evidence type="ECO:0000256" key="1">
    <source>
        <dbReference type="ARBA" id="ARBA00022670"/>
    </source>
</evidence>
<feature type="domain" description="CCHC-type" evidence="10">
    <location>
        <begin position="298"/>
        <end position="313"/>
    </location>
</feature>
<dbReference type="WBParaSite" id="TCONS_00014029.p1">
    <property type="protein sequence ID" value="TCONS_00014029.p1"/>
    <property type="gene ID" value="XLOC_009181"/>
</dbReference>
<dbReference type="Proteomes" id="UP000035681">
    <property type="component" value="Unplaced"/>
</dbReference>
<dbReference type="GO" id="GO:0006508">
    <property type="term" value="P:proteolysis"/>
    <property type="evidence" value="ECO:0007669"/>
    <property type="project" value="UniProtKB-KW"/>
</dbReference>
<keyword evidence="3" id="KW-0548">Nucleotidyltransferase</keyword>
<keyword evidence="5" id="KW-0064">Aspartyl protease</keyword>
<dbReference type="PROSITE" id="PS50158">
    <property type="entry name" value="ZF_CCHC"/>
    <property type="match status" value="1"/>
</dbReference>
<feature type="domain" description="Integrase catalytic" evidence="11">
    <location>
        <begin position="2237"/>
        <end position="2423"/>
    </location>
</feature>
<dbReference type="Gene3D" id="3.10.10.10">
    <property type="entry name" value="HIV Type 1 Reverse Transcriptase, subunit A, domain 1"/>
    <property type="match status" value="1"/>
</dbReference>
<name>A0AAF5I375_STRER</name>
<dbReference type="GO" id="GO:0004519">
    <property type="term" value="F:endonuclease activity"/>
    <property type="evidence" value="ECO:0007669"/>
    <property type="project" value="UniProtKB-KW"/>
</dbReference>
<dbReference type="Gene3D" id="3.30.70.270">
    <property type="match status" value="3"/>
</dbReference>
<dbReference type="GO" id="GO:0015074">
    <property type="term" value="P:DNA integration"/>
    <property type="evidence" value="ECO:0007669"/>
    <property type="project" value="InterPro"/>
</dbReference>
<dbReference type="GO" id="GO:0019899">
    <property type="term" value="F:enzyme binding"/>
    <property type="evidence" value="ECO:0007669"/>
    <property type="project" value="UniProtKB-ARBA"/>
</dbReference>
<dbReference type="Pfam" id="PF00078">
    <property type="entry name" value="RVT_1"/>
    <property type="match status" value="2"/>
</dbReference>
<dbReference type="InterPro" id="IPR001878">
    <property type="entry name" value="Znf_CCHC"/>
</dbReference>
<keyword evidence="6" id="KW-0378">Hydrolase</keyword>
<reference evidence="13" key="1">
    <citation type="submission" date="2024-02" db="UniProtKB">
        <authorList>
            <consortium name="WormBaseParasite"/>
        </authorList>
    </citation>
    <scope>IDENTIFICATION</scope>
</reference>
<dbReference type="InterPro" id="IPR021109">
    <property type="entry name" value="Peptidase_aspartic_dom_sf"/>
</dbReference>
<keyword evidence="6" id="KW-0255">Endonuclease</keyword>
<dbReference type="InterPro" id="IPR041577">
    <property type="entry name" value="RT_RNaseH_2"/>
</dbReference>
<keyword evidence="12" id="KW-1185">Reference proteome</keyword>
<keyword evidence="7" id="KW-0238">DNA-binding</keyword>
<keyword evidence="8" id="KW-0511">Multifunctional enzyme</keyword>
<dbReference type="InterPro" id="IPR043502">
    <property type="entry name" value="DNA/RNA_pol_sf"/>
</dbReference>
<evidence type="ECO:0000259" key="11">
    <source>
        <dbReference type="PROSITE" id="PS50994"/>
    </source>
</evidence>
<dbReference type="InterPro" id="IPR043128">
    <property type="entry name" value="Rev_trsase/Diguanyl_cyclase"/>
</dbReference>
<dbReference type="Pfam" id="PF17919">
    <property type="entry name" value="RT_RNaseH_2"/>
    <property type="match status" value="2"/>
</dbReference>
<dbReference type="CDD" id="cd01647">
    <property type="entry name" value="RT_LTR"/>
    <property type="match status" value="1"/>
</dbReference>
<dbReference type="Pfam" id="PF00098">
    <property type="entry name" value="zf-CCHC"/>
    <property type="match status" value="1"/>
</dbReference>
<dbReference type="InterPro" id="IPR050951">
    <property type="entry name" value="Retrovirus_Pol_polyprotein"/>
</dbReference>
<dbReference type="Gene3D" id="2.40.70.10">
    <property type="entry name" value="Acid Proteases"/>
    <property type="match status" value="1"/>
</dbReference>